<feature type="compositionally biased region" description="Basic and acidic residues" evidence="1">
    <location>
        <begin position="247"/>
        <end position="256"/>
    </location>
</feature>
<keyword evidence="3" id="KW-1185">Reference proteome</keyword>
<gene>
    <name evidence="2" type="ORF">LTRI10_LOCUS4271</name>
</gene>
<protein>
    <submittedName>
        <fullName evidence="2">Uncharacterized protein</fullName>
    </submittedName>
</protein>
<name>A0AAV2CJ53_9ROSI</name>
<evidence type="ECO:0000313" key="3">
    <source>
        <dbReference type="Proteomes" id="UP001497516"/>
    </source>
</evidence>
<feature type="region of interest" description="Disordered" evidence="1">
    <location>
        <begin position="109"/>
        <end position="136"/>
    </location>
</feature>
<dbReference type="EMBL" id="OZ034813">
    <property type="protein sequence ID" value="CAL1356578.1"/>
    <property type="molecule type" value="Genomic_DNA"/>
</dbReference>
<proteinExistence type="predicted"/>
<dbReference type="Proteomes" id="UP001497516">
    <property type="component" value="Chromosome 1"/>
</dbReference>
<organism evidence="2 3">
    <name type="scientific">Linum trigynum</name>
    <dbReference type="NCBI Taxonomy" id="586398"/>
    <lineage>
        <taxon>Eukaryota</taxon>
        <taxon>Viridiplantae</taxon>
        <taxon>Streptophyta</taxon>
        <taxon>Embryophyta</taxon>
        <taxon>Tracheophyta</taxon>
        <taxon>Spermatophyta</taxon>
        <taxon>Magnoliopsida</taxon>
        <taxon>eudicotyledons</taxon>
        <taxon>Gunneridae</taxon>
        <taxon>Pentapetalae</taxon>
        <taxon>rosids</taxon>
        <taxon>fabids</taxon>
        <taxon>Malpighiales</taxon>
        <taxon>Linaceae</taxon>
        <taxon>Linum</taxon>
    </lineage>
</organism>
<sequence length="292" mass="33420">MALPTFAMGSYGLLFRTKDGLFDIIDSAIAVAGSRWPDELEALRGQILKKFDLENKELSSAPAVAPRQLQPARNGEEISAEIVVSKSNRCDDDVDRGGRVNIEVKLRRPKNSSAEEAAVGGARDKPRESSLEEKKKVEGDRVLGFASEESGRGAALPRKEESCVVTGGGGRRAEGADDYYQRRRRSEDWYHRDWKRDYEHHDRYHGGRSKDGYYGGRKRNFDHDRGRYCDRSEDGCYGGRKRNFDHEERRHEEEYSRKRRRIAEEASATTTAGNHRVIQYSRRFLLSMRPMD</sequence>
<reference evidence="2 3" key="1">
    <citation type="submission" date="2024-04" db="EMBL/GenBank/DDBJ databases">
        <authorList>
            <person name="Fracassetti M."/>
        </authorList>
    </citation>
    <scope>NUCLEOTIDE SEQUENCE [LARGE SCALE GENOMIC DNA]</scope>
</reference>
<dbReference type="AlphaFoldDB" id="A0AAV2CJ53"/>
<evidence type="ECO:0000256" key="1">
    <source>
        <dbReference type="SAM" id="MobiDB-lite"/>
    </source>
</evidence>
<feature type="compositionally biased region" description="Basic and acidic residues" evidence="1">
    <location>
        <begin position="122"/>
        <end position="136"/>
    </location>
</feature>
<feature type="region of interest" description="Disordered" evidence="1">
    <location>
        <begin position="247"/>
        <end position="273"/>
    </location>
</feature>
<evidence type="ECO:0000313" key="2">
    <source>
        <dbReference type="EMBL" id="CAL1356578.1"/>
    </source>
</evidence>
<accession>A0AAV2CJ53</accession>